<dbReference type="PANTHER" id="PTHR24020:SF86">
    <property type="entry name" value="COLLAGEN, TYPE VI, ALPHA 4"/>
    <property type="match status" value="1"/>
</dbReference>
<evidence type="ECO:0000313" key="10">
    <source>
        <dbReference type="Proteomes" id="UP000694701"/>
    </source>
</evidence>
<accession>A0A8C2EDU7</accession>
<sequence>SVGLLYDSVQYSIFSLVLLLMKLKVSVLLISVCTQETMADIVFLVDGSASIGLENFQQIREFVSLLIGNLEVATDRIRIGLVQYSDTPHTEFSLNTYQNKEDILRYIQNLRYKTGGTFTGQGLEFMLKQHFVETAGSRAQQSVPQIAIIITGGESQDEVGSQAQELRQRGIKIFTIGIKDAKETLLRQIASEPYDQHVYSISDFAALQGISQSVIRKLSIPFLLRYCESGSIVRDFSIENFVSLGRKDGKSSCNETAQADIVLLVDSSGSIGASDFEEVRKFLHAFVDSFNLKPDKVRVGLAQFSDRPYQEFLIGDYLDKTDLHQKLNGLIYRRGGTNTGQALTFIRENYFSLARKSVPGIAIVITDGESNDDMEEPSRRLRNVGVFIFVIRLGMGNMEKLRAIANIPQEEFLFSIDSYQELQGLKESLRNKVCFTVLLQSEGNRFYLLCFPFLVFMGLLNVNLKINTNQNLP</sequence>
<dbReference type="SUPFAM" id="SSF53300">
    <property type="entry name" value="vWA-like"/>
    <property type="match status" value="2"/>
</dbReference>
<dbReference type="FunFam" id="3.40.50.410:FF:000001">
    <property type="entry name" value="Collagen, type XII, alpha 1"/>
    <property type="match status" value="1"/>
</dbReference>
<dbReference type="AlphaFoldDB" id="A0A8C2EDU7"/>
<dbReference type="Gene3D" id="3.40.50.410">
    <property type="entry name" value="von Willebrand factor, type A domain"/>
    <property type="match status" value="2"/>
</dbReference>
<dbReference type="GO" id="GO:0005576">
    <property type="term" value="C:extracellular region"/>
    <property type="evidence" value="ECO:0007669"/>
    <property type="project" value="UniProtKB-SubCell"/>
</dbReference>
<name>A0A8C2EDU7_CYPCA</name>
<proteinExistence type="predicted"/>
<dbReference type="Ensembl" id="ENSCCRT00020043880.1">
    <property type="protein sequence ID" value="ENSCCRP00020040210.1"/>
    <property type="gene ID" value="ENSCCRG00020017932.1"/>
</dbReference>
<evidence type="ECO:0000256" key="6">
    <source>
        <dbReference type="ARBA" id="ARBA00023180"/>
    </source>
</evidence>
<dbReference type="SMART" id="SM00327">
    <property type="entry name" value="VWA"/>
    <property type="match status" value="2"/>
</dbReference>
<dbReference type="InterPro" id="IPR050525">
    <property type="entry name" value="ECM_Assembly_Org"/>
</dbReference>
<keyword evidence="6" id="KW-0325">Glycoprotein</keyword>
<keyword evidence="5" id="KW-0176">Collagen</keyword>
<feature type="domain" description="VWFA" evidence="8">
    <location>
        <begin position="40"/>
        <end position="214"/>
    </location>
</feature>
<evidence type="ECO:0000256" key="5">
    <source>
        <dbReference type="ARBA" id="ARBA00023119"/>
    </source>
</evidence>
<feature type="domain" description="VWFA" evidence="8">
    <location>
        <begin position="260"/>
        <end position="433"/>
    </location>
</feature>
<keyword evidence="7" id="KW-0472">Membrane</keyword>
<keyword evidence="4" id="KW-0677">Repeat</keyword>
<evidence type="ECO:0000256" key="3">
    <source>
        <dbReference type="ARBA" id="ARBA00022729"/>
    </source>
</evidence>
<evidence type="ECO:0000256" key="4">
    <source>
        <dbReference type="ARBA" id="ARBA00022737"/>
    </source>
</evidence>
<evidence type="ECO:0000259" key="8">
    <source>
        <dbReference type="PROSITE" id="PS50234"/>
    </source>
</evidence>
<evidence type="ECO:0000256" key="1">
    <source>
        <dbReference type="ARBA" id="ARBA00004239"/>
    </source>
</evidence>
<dbReference type="InterPro" id="IPR036465">
    <property type="entry name" value="vWFA_dom_sf"/>
</dbReference>
<dbReference type="Pfam" id="PF00092">
    <property type="entry name" value="VWA"/>
    <property type="match status" value="2"/>
</dbReference>
<reference evidence="9" key="1">
    <citation type="submission" date="2025-08" db="UniProtKB">
        <authorList>
            <consortium name="Ensembl"/>
        </authorList>
    </citation>
    <scope>IDENTIFICATION</scope>
</reference>
<evidence type="ECO:0000256" key="2">
    <source>
        <dbReference type="ARBA" id="ARBA00022525"/>
    </source>
</evidence>
<dbReference type="FunFam" id="3.40.50.410:FF:000004">
    <property type="entry name" value="collagen alpha-6(VI) chain"/>
    <property type="match status" value="1"/>
</dbReference>
<keyword evidence="2" id="KW-0964">Secreted</keyword>
<protein>
    <recommendedName>
        <fullName evidence="8">VWFA domain-containing protein</fullName>
    </recommendedName>
</protein>
<keyword evidence="3" id="KW-0732">Signal</keyword>
<evidence type="ECO:0000256" key="7">
    <source>
        <dbReference type="SAM" id="Phobius"/>
    </source>
</evidence>
<keyword evidence="7" id="KW-0812">Transmembrane</keyword>
<feature type="transmembrane region" description="Helical" evidence="7">
    <location>
        <begin position="446"/>
        <end position="464"/>
    </location>
</feature>
<dbReference type="InterPro" id="IPR002035">
    <property type="entry name" value="VWF_A"/>
</dbReference>
<dbReference type="Proteomes" id="UP000694701">
    <property type="component" value="Unplaced"/>
</dbReference>
<evidence type="ECO:0000313" key="9">
    <source>
        <dbReference type="Ensembl" id="ENSCCRP00020040210.1"/>
    </source>
</evidence>
<organism evidence="9 10">
    <name type="scientific">Cyprinus carpio</name>
    <name type="common">Common carp</name>
    <dbReference type="NCBI Taxonomy" id="7962"/>
    <lineage>
        <taxon>Eukaryota</taxon>
        <taxon>Metazoa</taxon>
        <taxon>Chordata</taxon>
        <taxon>Craniata</taxon>
        <taxon>Vertebrata</taxon>
        <taxon>Euteleostomi</taxon>
        <taxon>Actinopterygii</taxon>
        <taxon>Neopterygii</taxon>
        <taxon>Teleostei</taxon>
        <taxon>Ostariophysi</taxon>
        <taxon>Cypriniformes</taxon>
        <taxon>Cyprinidae</taxon>
        <taxon>Cyprininae</taxon>
        <taxon>Cyprinus</taxon>
    </lineage>
</organism>
<dbReference type="CDD" id="cd01472">
    <property type="entry name" value="vWA_collagen"/>
    <property type="match status" value="1"/>
</dbReference>
<comment type="subcellular location">
    <subcellularLocation>
        <location evidence="1">Secreted</location>
        <location evidence="1">Extracellular space</location>
    </subcellularLocation>
</comment>
<dbReference type="PRINTS" id="PR00453">
    <property type="entry name" value="VWFADOMAIN"/>
</dbReference>
<keyword evidence="7" id="KW-1133">Transmembrane helix</keyword>
<dbReference type="GO" id="GO:0005581">
    <property type="term" value="C:collagen trimer"/>
    <property type="evidence" value="ECO:0007669"/>
    <property type="project" value="UniProtKB-KW"/>
</dbReference>
<dbReference type="PANTHER" id="PTHR24020">
    <property type="entry name" value="COLLAGEN ALPHA"/>
    <property type="match status" value="1"/>
</dbReference>
<dbReference type="PROSITE" id="PS50234">
    <property type="entry name" value="VWFA"/>
    <property type="match status" value="2"/>
</dbReference>